<reference evidence="2" key="1">
    <citation type="submission" date="2020-03" db="EMBL/GenBank/DDBJ databases">
        <title>Development of an integrated pest management strategy to control Xanthomonas campestris pv. campestris by using bacteriophages.</title>
        <authorList>
            <person name="Fortuna K.J."/>
            <person name="Holtappels D."/>
            <person name="Lavigne R."/>
            <person name="Wagemans J."/>
        </authorList>
    </citation>
    <scope>NUCLEOTIDE SEQUENCE</scope>
</reference>
<dbReference type="GO" id="GO:0008270">
    <property type="term" value="F:zinc ion binding"/>
    <property type="evidence" value="ECO:0007669"/>
    <property type="project" value="InterPro"/>
</dbReference>
<sequence>MPKGIVKAYRASLRIGTRMPGRYPCRCSACGRRRTLRKQPEEYRRAPRCKSRCNPGTLRIDWYRIAAEWHARPCTCDEYTFPHARGRGYCKHNPKISLDDREERYDQRRWA</sequence>
<dbReference type="InterPro" id="IPR007527">
    <property type="entry name" value="Znf_SWIM"/>
</dbReference>
<feature type="domain" description="SWIM-type" evidence="1">
    <location>
        <begin position="63"/>
        <end position="101"/>
    </location>
</feature>
<accession>A0A858NRA4</accession>
<name>A0A858NRA4_9CAUD</name>
<dbReference type="PROSITE" id="PS50966">
    <property type="entry name" value="ZF_SWIM"/>
    <property type="match status" value="1"/>
</dbReference>
<gene>
    <name evidence="2" type="ORF">XccvBFoX7_gp69c</name>
</gene>
<dbReference type="Proteomes" id="UP000671870">
    <property type="component" value="Segment"/>
</dbReference>
<organism evidence="2 3">
    <name type="scientific">Xanthomonas phage FoX7</name>
    <dbReference type="NCBI Taxonomy" id="2723903"/>
    <lineage>
        <taxon>Viruses</taxon>
        <taxon>Duplodnaviria</taxon>
        <taxon>Heunggongvirae</taxon>
        <taxon>Uroviricota</taxon>
        <taxon>Caudoviricetes</taxon>
        <taxon>Lindbergviridae</taxon>
        <taxon>Carpasinavirus</taxon>
        <taxon>Carpasinavirus FoX6</taxon>
        <taxon>Carpasinavirus XcP1</taxon>
    </lineage>
</organism>
<dbReference type="EMBL" id="MT161387">
    <property type="protein sequence ID" value="QJB22226.1"/>
    <property type="molecule type" value="Genomic_DNA"/>
</dbReference>
<evidence type="ECO:0000313" key="2">
    <source>
        <dbReference type="EMBL" id="QJB22226.1"/>
    </source>
</evidence>
<evidence type="ECO:0000313" key="3">
    <source>
        <dbReference type="Proteomes" id="UP000671870"/>
    </source>
</evidence>
<evidence type="ECO:0000259" key="1">
    <source>
        <dbReference type="PROSITE" id="PS50966"/>
    </source>
</evidence>
<proteinExistence type="predicted"/>
<protein>
    <recommendedName>
        <fullName evidence="1">SWIM-type domain-containing protein</fullName>
    </recommendedName>
</protein>